<evidence type="ECO:0000256" key="2">
    <source>
        <dbReference type="ARBA" id="ARBA00022777"/>
    </source>
</evidence>
<gene>
    <name evidence="4" type="ORF">A8950_0771</name>
</gene>
<reference evidence="4 5" key="1">
    <citation type="submission" date="2019-03" db="EMBL/GenBank/DDBJ databases">
        <title>Genomic Encyclopedia of Type Strains, Phase III (KMG-III): the genomes of soil and plant-associated and newly described type strains.</title>
        <authorList>
            <person name="Whitman W."/>
        </authorList>
    </citation>
    <scope>NUCLEOTIDE SEQUENCE [LARGE SCALE GENOMIC DNA]</scope>
    <source>
        <strain evidence="4 5">CGMCC 1.7660</strain>
    </source>
</reference>
<dbReference type="Proteomes" id="UP000295783">
    <property type="component" value="Unassembled WGS sequence"/>
</dbReference>
<evidence type="ECO:0000313" key="4">
    <source>
        <dbReference type="EMBL" id="TDQ84223.1"/>
    </source>
</evidence>
<keyword evidence="1" id="KW-0808">Transferase</keyword>
<protein>
    <submittedName>
        <fullName evidence="4">Pseudouridine kinase</fullName>
    </submittedName>
</protein>
<dbReference type="OrthoDB" id="9806249at2"/>
<keyword evidence="2 4" id="KW-0418">Kinase</keyword>
<proteinExistence type="predicted"/>
<name>A0A4R6WXR3_9PROT</name>
<dbReference type="PROSITE" id="PS00584">
    <property type="entry name" value="PFKB_KINASES_2"/>
    <property type="match status" value="1"/>
</dbReference>
<dbReference type="AlphaFoldDB" id="A0A4R6WXR3"/>
<keyword evidence="5" id="KW-1185">Reference proteome</keyword>
<dbReference type="PANTHER" id="PTHR10584">
    <property type="entry name" value="SUGAR KINASE"/>
    <property type="match status" value="1"/>
</dbReference>
<evidence type="ECO:0000256" key="1">
    <source>
        <dbReference type="ARBA" id="ARBA00022679"/>
    </source>
</evidence>
<dbReference type="InterPro" id="IPR029056">
    <property type="entry name" value="Ribokinase-like"/>
</dbReference>
<dbReference type="RefSeq" id="WP_133612266.1">
    <property type="nucleotide sequence ID" value="NZ_SNYW01000006.1"/>
</dbReference>
<dbReference type="Pfam" id="PF00294">
    <property type="entry name" value="PfkB"/>
    <property type="match status" value="1"/>
</dbReference>
<dbReference type="CDD" id="cd01941">
    <property type="entry name" value="YeiC_kinase_like"/>
    <property type="match status" value="1"/>
</dbReference>
<dbReference type="EMBL" id="SNYW01000006">
    <property type="protein sequence ID" value="TDQ84223.1"/>
    <property type="molecule type" value="Genomic_DNA"/>
</dbReference>
<comment type="caution">
    <text evidence="4">The sequence shown here is derived from an EMBL/GenBank/DDBJ whole genome shotgun (WGS) entry which is preliminary data.</text>
</comment>
<evidence type="ECO:0000259" key="3">
    <source>
        <dbReference type="Pfam" id="PF00294"/>
    </source>
</evidence>
<dbReference type="InterPro" id="IPR011611">
    <property type="entry name" value="PfkB_dom"/>
</dbReference>
<feature type="domain" description="Carbohydrate kinase PfkB" evidence="3">
    <location>
        <begin position="14"/>
        <end position="301"/>
    </location>
</feature>
<dbReference type="SUPFAM" id="SSF53613">
    <property type="entry name" value="Ribokinase-like"/>
    <property type="match status" value="1"/>
</dbReference>
<dbReference type="PANTHER" id="PTHR10584:SF166">
    <property type="entry name" value="RIBOKINASE"/>
    <property type="match status" value="1"/>
</dbReference>
<evidence type="ECO:0000313" key="5">
    <source>
        <dbReference type="Proteomes" id="UP000295783"/>
    </source>
</evidence>
<dbReference type="Gene3D" id="3.40.1190.20">
    <property type="match status" value="1"/>
</dbReference>
<accession>A0A4R6WXR3</accession>
<organism evidence="4 5">
    <name type="scientific">Dongia mobilis</name>
    <dbReference type="NCBI Taxonomy" id="578943"/>
    <lineage>
        <taxon>Bacteria</taxon>
        <taxon>Pseudomonadati</taxon>
        <taxon>Pseudomonadota</taxon>
        <taxon>Alphaproteobacteria</taxon>
        <taxon>Rhodospirillales</taxon>
        <taxon>Dongiaceae</taxon>
        <taxon>Dongia</taxon>
    </lineage>
</organism>
<dbReference type="InterPro" id="IPR002173">
    <property type="entry name" value="Carboh/pur_kinase_PfkB_CS"/>
</dbReference>
<sequence>MPKIIAPKITGPKIIVLGGANLDIKSRIAGKAVPRTSNPGSNVTSAGGVARNIAENLALAGADVALFSIVGNDAMGDRLRREARASGIDTTLLAWRRGATGSYNAILDAKGELVIAVSDMRLMDALTPADIERHAQTLAAADLLVADCNLPGPCLTALARIAADAGRPLVIDPVSVPKAARLGAVLKARLPLAALTPNRDELAALTRRPVASARDLAAAAQALHARGVDQVLVGLGKAGCFLSGADGRQQAIPARGRGRILDVTGAGDAMVAGFALGLASGRSALQSARKGQEMASRAVRSARSVATG</sequence>
<dbReference type="GO" id="GO:0016301">
    <property type="term" value="F:kinase activity"/>
    <property type="evidence" value="ECO:0007669"/>
    <property type="project" value="UniProtKB-KW"/>
</dbReference>